<name>A0AAD3D9J5_9STRA</name>
<accession>A0AAD3D9J5</accession>
<keyword evidence="2" id="KW-1185">Reference proteome</keyword>
<sequence>MVLPTLIGKQRKPSSPFQNSTRQKSAFKKRHIVFTVIALAALYNFQSLKPVTRPLYDYYSTRPRSGSLSKSKNSFYTTNDVLKFDEHVLENIRETYNGAKSFTEWAPQQLSNIDPIDDLRGQYQTIPLHATVDRRPLIVRKQLMEDKKKSQSLAANGKLLGCAITGSTFVSNLEEQYLKHYKEYTPTCDVCFQFSNREDMANFVPSLGYEPLKPKHSSIATKCFGGEATVEAKFADWQQKDARFKGFGYQWQVDCVLPNGIQELTCREISKMQREIDARDDLQKIYFKTKIEMDGWFSNAGIPKETAWKKRFLVFTEWPWTALMSHDDDRSAIANNLSMAWNDVKSKFVPSNHHEMTLAHVEGPGYDKTQYNGSLSLKSMNTEKQSKGGIHPRLVSNLFHLIRNAPGSTHMMAVVDGQARRSYQEVVKLLNTSISDLFKVYGKRVFGNVKDSQHLIPMKAMTSSRGSMRSYMTLMELLRIRNIKIHMIPIITPSLVFEKSVCGGQYTFAPYLAARYAADYQVIMFIDGDTAMVEGNNKRTLNEMLYDRFFSKDSSKCAGHRMRLIEQYVKPENNNLEKVLQCAQDLALDKNKWKYAMENCHLKEGHIVARSDSIYAFNVHHPDTLKQYLPEGVEDCITPNNAITPRYFLSEDEFVQLHLRDRERKAECACFVNHS</sequence>
<dbReference type="AlphaFoldDB" id="A0AAD3D9J5"/>
<dbReference type="EMBL" id="BLLK01000069">
    <property type="protein sequence ID" value="GFH60253.1"/>
    <property type="molecule type" value="Genomic_DNA"/>
</dbReference>
<protein>
    <submittedName>
        <fullName evidence="1">Uncharacterized protein</fullName>
    </submittedName>
</protein>
<dbReference type="Proteomes" id="UP001054902">
    <property type="component" value="Unassembled WGS sequence"/>
</dbReference>
<gene>
    <name evidence="1" type="ORF">CTEN210_16729</name>
</gene>
<organism evidence="1 2">
    <name type="scientific">Chaetoceros tenuissimus</name>
    <dbReference type="NCBI Taxonomy" id="426638"/>
    <lineage>
        <taxon>Eukaryota</taxon>
        <taxon>Sar</taxon>
        <taxon>Stramenopiles</taxon>
        <taxon>Ochrophyta</taxon>
        <taxon>Bacillariophyta</taxon>
        <taxon>Coscinodiscophyceae</taxon>
        <taxon>Chaetocerotophycidae</taxon>
        <taxon>Chaetocerotales</taxon>
        <taxon>Chaetocerotaceae</taxon>
        <taxon>Chaetoceros</taxon>
    </lineage>
</organism>
<evidence type="ECO:0000313" key="1">
    <source>
        <dbReference type="EMBL" id="GFH60253.1"/>
    </source>
</evidence>
<proteinExistence type="predicted"/>
<reference evidence="1 2" key="1">
    <citation type="journal article" date="2021" name="Sci. Rep.">
        <title>The genome of the diatom Chaetoceros tenuissimus carries an ancient integrated fragment of an extant virus.</title>
        <authorList>
            <person name="Hongo Y."/>
            <person name="Kimura K."/>
            <person name="Takaki Y."/>
            <person name="Yoshida Y."/>
            <person name="Baba S."/>
            <person name="Kobayashi G."/>
            <person name="Nagasaki K."/>
            <person name="Hano T."/>
            <person name="Tomaru Y."/>
        </authorList>
    </citation>
    <scope>NUCLEOTIDE SEQUENCE [LARGE SCALE GENOMIC DNA]</scope>
    <source>
        <strain evidence="1 2">NIES-3715</strain>
    </source>
</reference>
<comment type="caution">
    <text evidence="1">The sequence shown here is derived from an EMBL/GenBank/DDBJ whole genome shotgun (WGS) entry which is preliminary data.</text>
</comment>
<evidence type="ECO:0000313" key="2">
    <source>
        <dbReference type="Proteomes" id="UP001054902"/>
    </source>
</evidence>